<protein>
    <submittedName>
        <fullName evidence="3">Uncharacterized protein</fullName>
    </submittedName>
</protein>
<accession>A0ABU3Y8U2</accession>
<keyword evidence="2" id="KW-0732">Signal</keyword>
<feature type="compositionally biased region" description="Low complexity" evidence="1">
    <location>
        <begin position="18"/>
        <end position="34"/>
    </location>
</feature>
<sequence>MNRILLAASALAAVPAHAQTAPPQPTQPVAASPGAAPPVAKPVVPPAPVPPPMARHRHVPSAAELRVRTANAKAIQEPATPAFVNAVQVYPFGEGVLYHQAFDVSATVQDGRWAVALRNNGTRTKRVPSLRLTTIDPPVARRQLPRRNQSAKVGSMTIGLA</sequence>
<proteinExistence type="predicted"/>
<keyword evidence="4" id="KW-1185">Reference proteome</keyword>
<feature type="signal peptide" evidence="2">
    <location>
        <begin position="1"/>
        <end position="18"/>
    </location>
</feature>
<name>A0ABU3Y8U2_9SPHN</name>
<evidence type="ECO:0000256" key="2">
    <source>
        <dbReference type="SAM" id="SignalP"/>
    </source>
</evidence>
<dbReference type="RefSeq" id="WP_317226829.1">
    <property type="nucleotide sequence ID" value="NZ_JAWJEJ010000001.1"/>
</dbReference>
<dbReference type="Proteomes" id="UP001273531">
    <property type="component" value="Unassembled WGS sequence"/>
</dbReference>
<feature type="chain" id="PRO_5046354092" evidence="2">
    <location>
        <begin position="19"/>
        <end position="161"/>
    </location>
</feature>
<reference evidence="3 4" key="1">
    <citation type="submission" date="2023-10" db="EMBL/GenBank/DDBJ databases">
        <title>Sphingomonas sp. HF-S4 16S ribosomal RNA gene Genome sequencing and assembly.</title>
        <authorList>
            <person name="Lee H."/>
        </authorList>
    </citation>
    <scope>NUCLEOTIDE SEQUENCE [LARGE SCALE GENOMIC DNA]</scope>
    <source>
        <strain evidence="3 4">HF-S4</strain>
    </source>
</reference>
<organism evidence="3 4">
    <name type="scientific">Sphingomonas agrestis</name>
    <dbReference type="NCBI Taxonomy" id="3080540"/>
    <lineage>
        <taxon>Bacteria</taxon>
        <taxon>Pseudomonadati</taxon>
        <taxon>Pseudomonadota</taxon>
        <taxon>Alphaproteobacteria</taxon>
        <taxon>Sphingomonadales</taxon>
        <taxon>Sphingomonadaceae</taxon>
        <taxon>Sphingomonas</taxon>
    </lineage>
</organism>
<evidence type="ECO:0000313" key="3">
    <source>
        <dbReference type="EMBL" id="MDV3457697.1"/>
    </source>
</evidence>
<evidence type="ECO:0000313" key="4">
    <source>
        <dbReference type="Proteomes" id="UP001273531"/>
    </source>
</evidence>
<dbReference type="EMBL" id="JAWJEJ010000001">
    <property type="protein sequence ID" value="MDV3457697.1"/>
    <property type="molecule type" value="Genomic_DNA"/>
</dbReference>
<gene>
    <name evidence="3" type="ORF">RZN05_11935</name>
</gene>
<feature type="region of interest" description="Disordered" evidence="1">
    <location>
        <begin position="18"/>
        <end position="56"/>
    </location>
</feature>
<comment type="caution">
    <text evidence="3">The sequence shown here is derived from an EMBL/GenBank/DDBJ whole genome shotgun (WGS) entry which is preliminary data.</text>
</comment>
<feature type="compositionally biased region" description="Pro residues" evidence="1">
    <location>
        <begin position="35"/>
        <end position="53"/>
    </location>
</feature>
<evidence type="ECO:0000256" key="1">
    <source>
        <dbReference type="SAM" id="MobiDB-lite"/>
    </source>
</evidence>